<organism evidence="2 3">
    <name type="scientific">Leptospira interrogans serovar Grippotyphosa str. LT2186</name>
    <dbReference type="NCBI Taxonomy" id="1001599"/>
    <lineage>
        <taxon>Bacteria</taxon>
        <taxon>Pseudomonadati</taxon>
        <taxon>Spirochaetota</taxon>
        <taxon>Spirochaetia</taxon>
        <taxon>Leptospirales</taxon>
        <taxon>Leptospiraceae</taxon>
        <taxon>Leptospira</taxon>
    </lineage>
</organism>
<dbReference type="SUPFAM" id="SSF50685">
    <property type="entry name" value="Barwin-like endoglucanases"/>
    <property type="match status" value="1"/>
</dbReference>
<evidence type="ECO:0000313" key="2">
    <source>
        <dbReference type="EMBL" id="EMG12524.1"/>
    </source>
</evidence>
<dbReference type="PANTHER" id="PTHR30124">
    <property type="entry name" value="MEMBRANE-BOUND LYTIC MUREIN TRANSGLYCOSYLASE A"/>
    <property type="match status" value="1"/>
</dbReference>
<dbReference type="InterPro" id="IPR010611">
    <property type="entry name" value="3D_dom"/>
</dbReference>
<accession>M3FY88</accession>
<dbReference type="PANTHER" id="PTHR30124:SF0">
    <property type="entry name" value="MEMBRANE-BOUND LYTIC MUREIN TRANSGLYCOSYLASE A"/>
    <property type="match status" value="1"/>
</dbReference>
<feature type="domain" description="3D" evidence="1">
    <location>
        <begin position="2"/>
        <end position="68"/>
    </location>
</feature>
<dbReference type="Proteomes" id="UP000011776">
    <property type="component" value="Unassembled WGS sequence"/>
</dbReference>
<dbReference type="InterPro" id="IPR026044">
    <property type="entry name" value="MltA"/>
</dbReference>
<gene>
    <name evidence="2" type="ORF">LEP1GSC151_0483</name>
</gene>
<name>M3FY88_LEPIR</name>
<dbReference type="GO" id="GO:0008933">
    <property type="term" value="F:peptidoglycan lytic transglycosylase activity"/>
    <property type="evidence" value="ECO:0007669"/>
    <property type="project" value="TreeGrafter"/>
</dbReference>
<dbReference type="GO" id="GO:0009254">
    <property type="term" value="P:peptidoglycan turnover"/>
    <property type="evidence" value="ECO:0007669"/>
    <property type="project" value="InterPro"/>
</dbReference>
<dbReference type="BioCyc" id="LINT1001599:G11K9-5139-MONOMER"/>
<evidence type="ECO:0000313" key="3">
    <source>
        <dbReference type="Proteomes" id="UP000011776"/>
    </source>
</evidence>
<protein>
    <submittedName>
        <fullName evidence="2">3D domain protein</fullName>
    </submittedName>
</protein>
<dbReference type="InterPro" id="IPR036908">
    <property type="entry name" value="RlpA-like_sf"/>
</dbReference>
<dbReference type="GO" id="GO:0009253">
    <property type="term" value="P:peptidoglycan catabolic process"/>
    <property type="evidence" value="ECO:0007669"/>
    <property type="project" value="TreeGrafter"/>
</dbReference>
<comment type="caution">
    <text evidence="2">The sequence shown here is derived from an EMBL/GenBank/DDBJ whole genome shotgun (WGS) entry which is preliminary data.</text>
</comment>
<dbReference type="Pfam" id="PF06725">
    <property type="entry name" value="3D"/>
    <property type="match status" value="1"/>
</dbReference>
<dbReference type="Gene3D" id="2.40.40.10">
    <property type="entry name" value="RlpA-like domain"/>
    <property type="match status" value="1"/>
</dbReference>
<dbReference type="GO" id="GO:0004553">
    <property type="term" value="F:hydrolase activity, hydrolyzing O-glycosyl compounds"/>
    <property type="evidence" value="ECO:0007669"/>
    <property type="project" value="InterPro"/>
</dbReference>
<dbReference type="GO" id="GO:0019867">
    <property type="term" value="C:outer membrane"/>
    <property type="evidence" value="ECO:0007669"/>
    <property type="project" value="InterPro"/>
</dbReference>
<proteinExistence type="predicted"/>
<sequence>MDPGIPLGIPVLISFESSVLTEKNRIVFVHDRGSQITGHGRLDYFLGTGETAEYQAGKINTQGKIFLILPKIKN</sequence>
<evidence type="ECO:0000259" key="1">
    <source>
        <dbReference type="Pfam" id="PF06725"/>
    </source>
</evidence>
<reference evidence="2 3" key="1">
    <citation type="submission" date="2013-02" db="EMBL/GenBank/DDBJ databases">
        <authorList>
            <person name="Harkins D.M."/>
            <person name="Durkin A.S."/>
            <person name="Brinkac L.M."/>
            <person name="Haft D.H."/>
            <person name="Selengut J.D."/>
            <person name="Sanka R."/>
            <person name="DePew J."/>
            <person name="Purushe J."/>
            <person name="Tulsiani S.M."/>
            <person name="Graham G.C."/>
            <person name="Burns M.-A."/>
            <person name="Dohnt M.F."/>
            <person name="Smythe L.D."/>
            <person name="McKay D.B."/>
            <person name="Craig S.B."/>
            <person name="Vinetz J.M."/>
            <person name="Sutton G.G."/>
            <person name="Nierman W.C."/>
            <person name="Fouts D.E."/>
        </authorList>
    </citation>
    <scope>NUCLEOTIDE SEQUENCE [LARGE SCALE GENOMIC DNA]</scope>
    <source>
        <strain evidence="2 3">LT2186</strain>
    </source>
</reference>
<dbReference type="AlphaFoldDB" id="M3FY88"/>
<dbReference type="EMBL" id="AFME02000085">
    <property type="protein sequence ID" value="EMG12524.1"/>
    <property type="molecule type" value="Genomic_DNA"/>
</dbReference>